<sequence>MVSRIIVEQFEAIQHTRDKSPEGLDHAEENIISTSPATGWRRPYLGLVVCLSSTKGNTKVLKQVVKRDEEATTSPEGLTYPKGGTSVESSIPCSHGGRASIVKGTEEVENVEANSKYQDKAEGQRPRYFIRPMSTGFSIR</sequence>
<reference evidence="2 3" key="1">
    <citation type="journal article" date="2014" name="Agronomy (Basel)">
        <title>A Draft Genome Sequence for Ensete ventricosum, the Drought-Tolerant Tree Against Hunger.</title>
        <authorList>
            <person name="Harrison J."/>
            <person name="Moore K.A."/>
            <person name="Paszkiewicz K."/>
            <person name="Jones T."/>
            <person name="Grant M."/>
            <person name="Ambacheew D."/>
            <person name="Muzemil S."/>
            <person name="Studholme D.J."/>
        </authorList>
    </citation>
    <scope>NUCLEOTIDE SEQUENCE [LARGE SCALE GENOMIC DNA]</scope>
</reference>
<protein>
    <submittedName>
        <fullName evidence="2">Uncharacterized protein</fullName>
    </submittedName>
</protein>
<accession>A0A426ZWH0</accession>
<organism evidence="2 3">
    <name type="scientific">Ensete ventricosum</name>
    <name type="common">Abyssinian banana</name>
    <name type="synonym">Musa ensete</name>
    <dbReference type="NCBI Taxonomy" id="4639"/>
    <lineage>
        <taxon>Eukaryota</taxon>
        <taxon>Viridiplantae</taxon>
        <taxon>Streptophyta</taxon>
        <taxon>Embryophyta</taxon>
        <taxon>Tracheophyta</taxon>
        <taxon>Spermatophyta</taxon>
        <taxon>Magnoliopsida</taxon>
        <taxon>Liliopsida</taxon>
        <taxon>Zingiberales</taxon>
        <taxon>Musaceae</taxon>
        <taxon>Ensete</taxon>
    </lineage>
</organism>
<gene>
    <name evidence="2" type="ORF">B296_00033727</name>
</gene>
<dbReference type="AlphaFoldDB" id="A0A426ZWH0"/>
<feature type="region of interest" description="Disordered" evidence="1">
    <location>
        <begin position="66"/>
        <end position="95"/>
    </location>
</feature>
<evidence type="ECO:0000256" key="1">
    <source>
        <dbReference type="SAM" id="MobiDB-lite"/>
    </source>
</evidence>
<proteinExistence type="predicted"/>
<evidence type="ECO:0000313" key="3">
    <source>
        <dbReference type="Proteomes" id="UP000287651"/>
    </source>
</evidence>
<comment type="caution">
    <text evidence="2">The sequence shown here is derived from an EMBL/GenBank/DDBJ whole genome shotgun (WGS) entry which is preliminary data.</text>
</comment>
<evidence type="ECO:0000313" key="2">
    <source>
        <dbReference type="EMBL" id="RRT68311.1"/>
    </source>
</evidence>
<dbReference type="Proteomes" id="UP000287651">
    <property type="component" value="Unassembled WGS sequence"/>
</dbReference>
<dbReference type="EMBL" id="AMZH03004736">
    <property type="protein sequence ID" value="RRT68311.1"/>
    <property type="molecule type" value="Genomic_DNA"/>
</dbReference>
<name>A0A426ZWH0_ENSVE</name>